<evidence type="ECO:0000256" key="4">
    <source>
        <dbReference type="SAM" id="MobiDB-lite"/>
    </source>
</evidence>
<dbReference type="OrthoDB" id="3788289at2759"/>
<keyword evidence="1" id="KW-0677">Repeat</keyword>
<feature type="repeat" description="ANK" evidence="3">
    <location>
        <begin position="608"/>
        <end position="645"/>
    </location>
</feature>
<evidence type="ECO:0000256" key="3">
    <source>
        <dbReference type="PROSITE-ProRule" id="PRU00023"/>
    </source>
</evidence>
<evidence type="ECO:0000256" key="1">
    <source>
        <dbReference type="ARBA" id="ARBA00022737"/>
    </source>
</evidence>
<dbReference type="Proteomes" id="UP000018144">
    <property type="component" value="Unassembled WGS sequence"/>
</dbReference>
<evidence type="ECO:0000256" key="2">
    <source>
        <dbReference type="ARBA" id="ARBA00023043"/>
    </source>
</evidence>
<name>U4LPI5_PYROM</name>
<dbReference type="InterPro" id="IPR036770">
    <property type="entry name" value="Ankyrin_rpt-contain_sf"/>
</dbReference>
<gene>
    <name evidence="5" type="ORF">PCON_10366</name>
</gene>
<dbReference type="EMBL" id="HF935560">
    <property type="protein sequence ID" value="CCX31235.1"/>
    <property type="molecule type" value="Genomic_DNA"/>
</dbReference>
<dbReference type="AlphaFoldDB" id="U4LPI5"/>
<accession>U4LPI5</accession>
<organism evidence="5 6">
    <name type="scientific">Pyronema omphalodes (strain CBS 100304)</name>
    <name type="common">Pyronema confluens</name>
    <dbReference type="NCBI Taxonomy" id="1076935"/>
    <lineage>
        <taxon>Eukaryota</taxon>
        <taxon>Fungi</taxon>
        <taxon>Dikarya</taxon>
        <taxon>Ascomycota</taxon>
        <taxon>Pezizomycotina</taxon>
        <taxon>Pezizomycetes</taxon>
        <taxon>Pezizales</taxon>
        <taxon>Pyronemataceae</taxon>
        <taxon>Pyronema</taxon>
    </lineage>
</organism>
<dbReference type="PROSITE" id="PS50297">
    <property type="entry name" value="ANK_REP_REGION"/>
    <property type="match status" value="1"/>
</dbReference>
<dbReference type="SMART" id="SM00248">
    <property type="entry name" value="ANK"/>
    <property type="match status" value="5"/>
</dbReference>
<dbReference type="InterPro" id="IPR002110">
    <property type="entry name" value="Ankyrin_rpt"/>
</dbReference>
<dbReference type="PROSITE" id="PS50088">
    <property type="entry name" value="ANK_REPEAT"/>
    <property type="match status" value="1"/>
</dbReference>
<evidence type="ECO:0000313" key="5">
    <source>
        <dbReference type="EMBL" id="CCX31235.1"/>
    </source>
</evidence>
<dbReference type="Gene3D" id="1.25.40.20">
    <property type="entry name" value="Ankyrin repeat-containing domain"/>
    <property type="match status" value="2"/>
</dbReference>
<keyword evidence="2 3" id="KW-0040">ANK repeat</keyword>
<sequence length="735" mass="81375">MLTLGPKTASSFRSSGLHQVRKQELSTKNTKPSPPKPEKLIKASTPSPASPEASPSLETSPVIDNHVQSDAPSPKRASDLGVNSTLEPTLDPRIDSIVDTVIDSAIDPTSDSFYSSTFGYDIPPQKAVTDDQFPKDAFSKSTWSLIGDRMMAPDLQSLCLTNRWNASYFQDRLTRVGIIHTWGNRIKGDPGWGGEYCGAEEEVEKVEDGEEGGEGEAIDDGRERSRSGDLVFGDCHKLNKKLANRAPSGGVPIVDSHRRYPVLGQDPESDDEEYSQNLARVGIVNNSGPLGRLGKGNPALWAIQNLRINTLGSMLQSGLQADLRFQHPLPCPNANHKTDEERINCKAKPYSLLTYAICCGHAQMVEVILSCYETYPGITHQVNHCPINSKDDIGMLSALHYALSHEPPDDDILHLLFSYINPDVNFGDRETPLMWICKEKPLKETETNFMNSVRKLLDLDAAINKQGLGYETVLHRAVANKMTKFTHLFLTTQEQRYKKAMQIQKENEIAEWAAKNPQSGDYIPTPGELEQQKIVLPPHWHIPPATLVNMQDDAACTPLHYAVMYLTPKGLLDEESYDPENVEGVLDRKVLVDTLLGFGADPNKRNKFGETPLHYAVCSCEGKGEEYCVVKRLRRAGAKIDVRDFEGLTPVDSAERKRENGIGSGVCWMEGLEDEETLEDEEMLQGEAPMGNVGKTLGPSSEMDAAMAPMRNAMLNQMSIIDDLIKKFMGVVEKL</sequence>
<feature type="compositionally biased region" description="Low complexity" evidence="4">
    <location>
        <begin position="43"/>
        <end position="61"/>
    </location>
</feature>
<reference evidence="5 6" key="1">
    <citation type="journal article" date="2013" name="PLoS Genet.">
        <title>The genome and development-dependent transcriptomes of Pyronema confluens: a window into fungal evolution.</title>
        <authorList>
            <person name="Traeger S."/>
            <person name="Altegoer F."/>
            <person name="Freitag M."/>
            <person name="Gabaldon T."/>
            <person name="Kempken F."/>
            <person name="Kumar A."/>
            <person name="Marcet-Houben M."/>
            <person name="Poggeler S."/>
            <person name="Stajich J.E."/>
            <person name="Nowrousian M."/>
        </authorList>
    </citation>
    <scope>NUCLEOTIDE SEQUENCE [LARGE SCALE GENOMIC DNA]</scope>
    <source>
        <strain evidence="6">CBS 100304</strain>
        <tissue evidence="5">Vegetative mycelium</tissue>
    </source>
</reference>
<dbReference type="STRING" id="1076935.U4LPI5"/>
<proteinExistence type="predicted"/>
<feature type="compositionally biased region" description="Polar residues" evidence="4">
    <location>
        <begin position="8"/>
        <end position="17"/>
    </location>
</feature>
<dbReference type="PANTHER" id="PTHR24198">
    <property type="entry name" value="ANKYRIN REPEAT AND PROTEIN KINASE DOMAIN-CONTAINING PROTEIN"/>
    <property type="match status" value="1"/>
</dbReference>
<dbReference type="Pfam" id="PF13637">
    <property type="entry name" value="Ank_4"/>
    <property type="match status" value="1"/>
</dbReference>
<dbReference type="SUPFAM" id="SSF48403">
    <property type="entry name" value="Ankyrin repeat"/>
    <property type="match status" value="1"/>
</dbReference>
<feature type="region of interest" description="Disordered" evidence="4">
    <location>
        <begin position="204"/>
        <end position="226"/>
    </location>
</feature>
<dbReference type="PANTHER" id="PTHR24198:SF165">
    <property type="entry name" value="ANKYRIN REPEAT-CONTAINING PROTEIN-RELATED"/>
    <property type="match status" value="1"/>
</dbReference>
<protein>
    <submittedName>
        <fullName evidence="5">Similar to Ankyrin repeat domain-containing protein 54 acc. no. Q6DGX3</fullName>
    </submittedName>
</protein>
<evidence type="ECO:0000313" key="6">
    <source>
        <dbReference type="Proteomes" id="UP000018144"/>
    </source>
</evidence>
<feature type="region of interest" description="Disordered" evidence="4">
    <location>
        <begin position="1"/>
        <end position="89"/>
    </location>
</feature>
<feature type="compositionally biased region" description="Acidic residues" evidence="4">
    <location>
        <begin position="204"/>
        <end position="218"/>
    </location>
</feature>
<keyword evidence="6" id="KW-1185">Reference proteome</keyword>